<dbReference type="EMBL" id="QRHZ01000001">
    <property type="protein sequence ID" value="RHG19981.1"/>
    <property type="molecule type" value="Genomic_DNA"/>
</dbReference>
<evidence type="ECO:0000313" key="1">
    <source>
        <dbReference type="EMBL" id="RHG19981.1"/>
    </source>
</evidence>
<comment type="caution">
    <text evidence="1">The sequence shown here is derived from an EMBL/GenBank/DDBJ whole genome shotgun (WGS) entry which is preliminary data.</text>
</comment>
<sequence length="94" mass="11105">MLGYKIYFNGDKFVADNTATEVQTMPCDSTVSWMANKTYADNVVEKHNANDLKDVKKCKECGKYFWQTNDERIWFTDRNMKAPCRCYSCRKKKH</sequence>
<evidence type="ECO:0000313" key="2">
    <source>
        <dbReference type="Proteomes" id="UP000284220"/>
    </source>
</evidence>
<protein>
    <submittedName>
        <fullName evidence="1">Uncharacterized protein</fullName>
    </submittedName>
</protein>
<organism evidence="1 2">
    <name type="scientific">Blautia obeum</name>
    <dbReference type="NCBI Taxonomy" id="40520"/>
    <lineage>
        <taxon>Bacteria</taxon>
        <taxon>Bacillati</taxon>
        <taxon>Bacillota</taxon>
        <taxon>Clostridia</taxon>
        <taxon>Lachnospirales</taxon>
        <taxon>Lachnospiraceae</taxon>
        <taxon>Blautia</taxon>
    </lineage>
</organism>
<dbReference type="AlphaFoldDB" id="A0A414SK85"/>
<dbReference type="RefSeq" id="WP_118197303.1">
    <property type="nucleotide sequence ID" value="NZ_QRHZ01000001.1"/>
</dbReference>
<dbReference type="Proteomes" id="UP000284220">
    <property type="component" value="Unassembled WGS sequence"/>
</dbReference>
<gene>
    <name evidence="1" type="ORF">DW272_01900</name>
</gene>
<proteinExistence type="predicted"/>
<accession>A0A414SK85</accession>
<name>A0A414SK85_9FIRM</name>
<reference evidence="1 2" key="1">
    <citation type="submission" date="2018-08" db="EMBL/GenBank/DDBJ databases">
        <title>A genome reference for cultivated species of the human gut microbiota.</title>
        <authorList>
            <person name="Zou Y."/>
            <person name="Xue W."/>
            <person name="Luo G."/>
        </authorList>
    </citation>
    <scope>NUCLEOTIDE SEQUENCE [LARGE SCALE GENOMIC DNA]</scope>
    <source>
        <strain evidence="1 2">AM22-9LB</strain>
    </source>
</reference>